<evidence type="ECO:0000313" key="5">
    <source>
        <dbReference type="EMBL" id="UZH54702.1"/>
    </source>
</evidence>
<dbReference type="InterPro" id="IPR005144">
    <property type="entry name" value="ATP-cone_dom"/>
</dbReference>
<gene>
    <name evidence="5" type="ORF">JRG66_12090</name>
</gene>
<dbReference type="RefSeq" id="WP_265163037.1">
    <property type="nucleotide sequence ID" value="NZ_CP069620.1"/>
</dbReference>
<reference evidence="5" key="1">
    <citation type="submission" date="2021-02" db="EMBL/GenBank/DDBJ databases">
        <title>Salinimicrobium sp. nov. isolated from seawater in Tongyeong, Republic of Korea.</title>
        <authorList>
            <person name="Lee S.-J."/>
        </authorList>
    </citation>
    <scope>NUCLEOTIDE SEQUENCE</scope>
    <source>
        <strain evidence="5">HN-2-9-2</strain>
    </source>
</reference>
<dbReference type="SUPFAM" id="SSF52980">
    <property type="entry name" value="Restriction endonuclease-like"/>
    <property type="match status" value="1"/>
</dbReference>
<dbReference type="PROSITE" id="PS51161">
    <property type="entry name" value="ATP_CONE"/>
    <property type="match status" value="1"/>
</dbReference>
<organism evidence="5 6">
    <name type="scientific">Salinimicrobium tongyeongense</name>
    <dbReference type="NCBI Taxonomy" id="2809707"/>
    <lineage>
        <taxon>Bacteria</taxon>
        <taxon>Pseudomonadati</taxon>
        <taxon>Bacteroidota</taxon>
        <taxon>Flavobacteriia</taxon>
        <taxon>Flavobacteriales</taxon>
        <taxon>Flavobacteriaceae</taxon>
        <taxon>Salinimicrobium</taxon>
    </lineage>
</organism>
<evidence type="ECO:0000256" key="3">
    <source>
        <dbReference type="PROSITE-ProRule" id="PRU00492"/>
    </source>
</evidence>
<dbReference type="InterPro" id="IPR011335">
    <property type="entry name" value="Restrct_endonuc-II-like"/>
</dbReference>
<dbReference type="Proteomes" id="UP001163981">
    <property type="component" value="Chromosome"/>
</dbReference>
<evidence type="ECO:0000313" key="6">
    <source>
        <dbReference type="Proteomes" id="UP001163981"/>
    </source>
</evidence>
<evidence type="ECO:0000256" key="2">
    <source>
        <dbReference type="ARBA" id="ARBA00022840"/>
    </source>
</evidence>
<dbReference type="InterPro" id="IPR011856">
    <property type="entry name" value="tRNA_endonuc-like_dom_sf"/>
</dbReference>
<dbReference type="EMBL" id="CP069620">
    <property type="protein sequence ID" value="UZH54702.1"/>
    <property type="molecule type" value="Genomic_DNA"/>
</dbReference>
<evidence type="ECO:0000256" key="1">
    <source>
        <dbReference type="ARBA" id="ARBA00022741"/>
    </source>
</evidence>
<evidence type="ECO:0000259" key="4">
    <source>
        <dbReference type="PROSITE" id="PS51161"/>
    </source>
</evidence>
<name>A0ABY6NP90_9FLAO</name>
<accession>A0ABY6NP90</accession>
<keyword evidence="1 3" id="KW-0547">Nucleotide-binding</keyword>
<dbReference type="Gene3D" id="3.40.1350.10">
    <property type="match status" value="1"/>
</dbReference>
<keyword evidence="2 3" id="KW-0067">ATP-binding</keyword>
<sequence>MKIVTASGESSEFSESKVASSLRRAGAQEHVISDILHHLKAHLHPNISTKEIYKTAFNLLRQQDGLTASRYKLKKAIYELGPTGFPFEKFIGALFENSGFKVKVGQTLQGTCVSHEVDVIAETAGVKMFMECKFHSEQGKKCDVKIPLYIHSRFTDLESFQLKSKNKDDVRHEGWVITNTRFTKDAVTYGQCVGLKLLGWDFPKGQGLKERIDRLGLYPISVSTLLTAREKQFLLSRDNVLCRQLLKDDFLLDQLEISKNRKHKILKEMRDLIAPANKR</sequence>
<keyword evidence="6" id="KW-1185">Reference proteome</keyword>
<dbReference type="CDD" id="cd22308">
    <property type="entry name" value="Af1548-like"/>
    <property type="match status" value="1"/>
</dbReference>
<proteinExistence type="predicted"/>
<feature type="domain" description="ATP-cone" evidence="4">
    <location>
        <begin position="1"/>
        <end position="86"/>
    </location>
</feature>
<protein>
    <submittedName>
        <fullName evidence="5">ATPase</fullName>
    </submittedName>
</protein>